<feature type="compositionally biased region" description="Polar residues" evidence="2">
    <location>
        <begin position="1"/>
        <end position="15"/>
    </location>
</feature>
<organism evidence="4 5">
    <name type="scientific">Botrytis byssoidea</name>
    <dbReference type="NCBI Taxonomy" id="139641"/>
    <lineage>
        <taxon>Eukaryota</taxon>
        <taxon>Fungi</taxon>
        <taxon>Dikarya</taxon>
        <taxon>Ascomycota</taxon>
        <taxon>Pezizomycotina</taxon>
        <taxon>Leotiomycetes</taxon>
        <taxon>Helotiales</taxon>
        <taxon>Sclerotiniaceae</taxon>
        <taxon>Botrytis</taxon>
    </lineage>
</organism>
<evidence type="ECO:0000313" key="4">
    <source>
        <dbReference type="EMBL" id="KAF7937718.1"/>
    </source>
</evidence>
<dbReference type="InterPro" id="IPR045518">
    <property type="entry name" value="2EXR"/>
</dbReference>
<feature type="domain" description="2EXR" evidence="3">
    <location>
        <begin position="97"/>
        <end position="188"/>
    </location>
</feature>
<dbReference type="Pfam" id="PF20150">
    <property type="entry name" value="2EXR"/>
    <property type="match status" value="1"/>
</dbReference>
<sequence>MTEISNPELDSSNDNKIGETSHHEDSDDSNTFDSDQGEEEEEEEDYGAFQDFDDFSDNQENNQSFALSPSREPNVEGLTMGASNIELTEDGPPLMFFEKFKDLPEEIQMSIWHFSALQIRRTIVMDFSKDFFDFRNYPSTPAFMQACQQAREYGRDHFYAVNAQGVPHNFTDPRQINEPYFYVNPISDDFILKFGDETSCPSPTYCPIEFSSEYLQQELRAEERKLNKEEEHLERTRNMLGRIRVPPTIAPAYLVCDPDGDHPGGYYPGGPCQCDHTSGGGVIPPSFPFPGFRGVAISDFQMPGEPVFPISLALPQFFDNIRSAGINLSLDDPALVGFEHMTAEQLQQWAKEEVQRKFDNVFKKIMDRLPQLEHLFVVVRAYGRSNQCKSDRGLPPRELEKKKWTIVGMEKGKARCMGYKEFKQYENQAKVWLMHERIDRGMQINSIDFGLYVQTSVLWEV</sequence>
<dbReference type="AlphaFoldDB" id="A0A9P5ICS5"/>
<dbReference type="GeneID" id="62151103"/>
<proteinExistence type="predicted"/>
<dbReference type="Proteomes" id="UP000710849">
    <property type="component" value="Unassembled WGS sequence"/>
</dbReference>
<keyword evidence="1" id="KW-0175">Coiled coil</keyword>
<evidence type="ECO:0000256" key="1">
    <source>
        <dbReference type="SAM" id="Coils"/>
    </source>
</evidence>
<feature type="compositionally biased region" description="Polar residues" evidence="2">
    <location>
        <begin position="58"/>
        <end position="67"/>
    </location>
</feature>
<feature type="compositionally biased region" description="Basic and acidic residues" evidence="2">
    <location>
        <begin position="16"/>
        <end position="25"/>
    </location>
</feature>
<protein>
    <recommendedName>
        <fullName evidence="3">2EXR domain-containing protein</fullName>
    </recommendedName>
</protein>
<evidence type="ECO:0000313" key="5">
    <source>
        <dbReference type="Proteomes" id="UP000710849"/>
    </source>
</evidence>
<evidence type="ECO:0000259" key="3">
    <source>
        <dbReference type="Pfam" id="PF20150"/>
    </source>
</evidence>
<accession>A0A9P5ICS5</accession>
<name>A0A9P5ICS5_9HELO</name>
<evidence type="ECO:0000256" key="2">
    <source>
        <dbReference type="SAM" id="MobiDB-lite"/>
    </source>
</evidence>
<comment type="caution">
    <text evidence="4">The sequence shown here is derived from an EMBL/GenBank/DDBJ whole genome shotgun (WGS) entry which is preliminary data.</text>
</comment>
<dbReference type="EMBL" id="RCSW01000015">
    <property type="protein sequence ID" value="KAF7937718.1"/>
    <property type="molecule type" value="Genomic_DNA"/>
</dbReference>
<feature type="region of interest" description="Disordered" evidence="2">
    <location>
        <begin position="1"/>
        <end position="77"/>
    </location>
</feature>
<feature type="coiled-coil region" evidence="1">
    <location>
        <begin position="212"/>
        <end position="239"/>
    </location>
</feature>
<reference evidence="4 5" key="1">
    <citation type="journal article" date="2020" name="Genome Biol. Evol.">
        <title>Comparative genomics of Sclerotiniaceae.</title>
        <authorList>
            <person name="Valero Jimenez C.A."/>
            <person name="Steentjes M."/>
            <person name="Scholten O.E."/>
            <person name="Van Kan J.A.L."/>
        </authorList>
    </citation>
    <scope>NUCLEOTIDE SEQUENCE [LARGE SCALE GENOMIC DNA]</scope>
    <source>
        <strain evidence="4 5">MUCL 94</strain>
    </source>
</reference>
<dbReference type="RefSeq" id="XP_038730867.1">
    <property type="nucleotide sequence ID" value="XM_038878029.1"/>
</dbReference>
<gene>
    <name evidence="4" type="ORF">EAE97_007514</name>
</gene>
<feature type="compositionally biased region" description="Acidic residues" evidence="2">
    <location>
        <begin position="26"/>
        <end position="57"/>
    </location>
</feature>
<keyword evidence="5" id="KW-1185">Reference proteome</keyword>